<evidence type="ECO:0000259" key="2">
    <source>
        <dbReference type="Pfam" id="PF03629"/>
    </source>
</evidence>
<dbReference type="InterPro" id="IPR036514">
    <property type="entry name" value="SGNH_hydro_sf"/>
</dbReference>
<dbReference type="RefSeq" id="WP_094689935.1">
    <property type="nucleotide sequence ID" value="NZ_JACBYZ010000001.1"/>
</dbReference>
<dbReference type="EMBL" id="MWWU01000002">
    <property type="protein sequence ID" value="OZG56401.1"/>
    <property type="molecule type" value="Genomic_DNA"/>
</dbReference>
<dbReference type="InterPro" id="IPR005181">
    <property type="entry name" value="SASA"/>
</dbReference>
<name>A0A261FB74_9BIFI</name>
<dbReference type="Gene3D" id="3.40.50.1110">
    <property type="entry name" value="SGNH hydrolase"/>
    <property type="match status" value="1"/>
</dbReference>
<dbReference type="OrthoDB" id="9795554at2"/>
<feature type="domain" description="Sialate O-acetylesterase" evidence="2">
    <location>
        <begin position="307"/>
        <end position="367"/>
    </location>
</feature>
<evidence type="ECO:0000313" key="3">
    <source>
        <dbReference type="EMBL" id="OZG56401.1"/>
    </source>
</evidence>
<proteinExistence type="predicted"/>
<dbReference type="Pfam" id="PF03629">
    <property type="entry name" value="SASA"/>
    <property type="match status" value="1"/>
</dbReference>
<dbReference type="PANTHER" id="PTHR22901">
    <property type="entry name" value="SIALATE O-ACETYLESTERASE"/>
    <property type="match status" value="1"/>
</dbReference>
<comment type="caution">
    <text evidence="3">The sequence shown here is derived from an EMBL/GenBank/DDBJ whole genome shotgun (WGS) entry which is preliminary data.</text>
</comment>
<gene>
    <name evidence="3" type="ORF">AEAE_0889</name>
</gene>
<sequence>MVVSFTYPLGKRVDYSRKLVAATLFSDHMVLQQNTEIRVFGWANDGWDVQACLSGEGVDVTAHAIVDPRGRFTVTLPPLDACGPLTLTLSSEQCEEKYEFHDVWVGEVWVAAGQSNMEFRLKDSTGGKELCDNPEPDWENIRYFATPEIGWFDPQFAQREKNNTWQPVNKESISGDLSAVGFHMARVLHEKLGIAVGLLECYVGGSSASSWISTARLKEDPRGQRYIDEYAEQMIGVTSESWIKKTAEWQKGFDQWNADVAQLKEQEPGVSMERITEKFGPCPWPPPAGPYSKYRPGGTVESMLERIAGYPARGVLWYQGSADENRSEDYRWLLTELITSWRELWQSNDMAWIIGQLPRFVDIDEWRKPRNPSTWSRLRAAQMNIGQDFDFTESDLSSELTSNLSDELTGNFSDDLTGNLSDEPQSRFAALYSEHEEKPAVHLSNVYCSVNLDQGEFNNLHPLDKCPVGERMAGVALTRVYSLPQFSSYGPRVVSVISGQSAQIGANPELLAMARSQTSDLASSLIVVFSQPVHFDHYSDEAAFEPQPLFEDAAKFANTEMSRKPSDSGFEVAGEDGIFYPAQAEIFTADHNLSVAVRSALCARPIAVRYGFRNWGPAPLFDEKLSPAAPFSTLLDARFRVL</sequence>
<evidence type="ECO:0000313" key="4">
    <source>
        <dbReference type="Proteomes" id="UP000228976"/>
    </source>
</evidence>
<dbReference type="PANTHER" id="PTHR22901:SF0">
    <property type="entry name" value="SIALATE O-ACETYLESTERASE"/>
    <property type="match status" value="1"/>
</dbReference>
<dbReference type="GO" id="GO:0005975">
    <property type="term" value="P:carbohydrate metabolic process"/>
    <property type="evidence" value="ECO:0007669"/>
    <property type="project" value="TreeGrafter"/>
</dbReference>
<dbReference type="Proteomes" id="UP000228976">
    <property type="component" value="Unassembled WGS sequence"/>
</dbReference>
<dbReference type="InterPro" id="IPR039329">
    <property type="entry name" value="SIAE"/>
</dbReference>
<organism evidence="3 4">
    <name type="scientific">Aeriscardovia aeriphila</name>
    <dbReference type="NCBI Taxonomy" id="218139"/>
    <lineage>
        <taxon>Bacteria</taxon>
        <taxon>Bacillati</taxon>
        <taxon>Actinomycetota</taxon>
        <taxon>Actinomycetes</taxon>
        <taxon>Bifidobacteriales</taxon>
        <taxon>Bifidobacteriaceae</taxon>
        <taxon>Aeriscardovia</taxon>
    </lineage>
</organism>
<protein>
    <recommendedName>
        <fullName evidence="2">Sialate O-acetylesterase domain-containing protein</fullName>
    </recommendedName>
</protein>
<keyword evidence="4" id="KW-1185">Reference proteome</keyword>
<accession>A0A261FB74</accession>
<dbReference type="AlphaFoldDB" id="A0A261FB74"/>
<reference evidence="3 4" key="1">
    <citation type="journal article" date="2017" name="BMC Genomics">
        <title>Comparative genomic and phylogenomic analyses of the Bifidobacteriaceae family.</title>
        <authorList>
            <person name="Lugli G.A."/>
            <person name="Milani C."/>
            <person name="Turroni F."/>
            <person name="Duranti S."/>
            <person name="Mancabelli L."/>
            <person name="Mangifesta M."/>
            <person name="Ferrario C."/>
            <person name="Modesto M."/>
            <person name="Mattarelli P."/>
            <person name="Jiri K."/>
            <person name="van Sinderen D."/>
            <person name="Ventura M."/>
        </authorList>
    </citation>
    <scope>NUCLEOTIDE SEQUENCE [LARGE SCALE GENOMIC DNA]</scope>
    <source>
        <strain evidence="3 4">LMG 21773</strain>
    </source>
</reference>
<keyword evidence="1" id="KW-0378">Hydrolase</keyword>
<dbReference type="GO" id="GO:0001681">
    <property type="term" value="F:sialate O-acetylesterase activity"/>
    <property type="evidence" value="ECO:0007669"/>
    <property type="project" value="InterPro"/>
</dbReference>
<evidence type="ECO:0000256" key="1">
    <source>
        <dbReference type="ARBA" id="ARBA00022801"/>
    </source>
</evidence>
<dbReference type="SUPFAM" id="SSF52266">
    <property type="entry name" value="SGNH hydrolase"/>
    <property type="match status" value="1"/>
</dbReference>